<sequence>MYPVNNGAAYEAGSTSYSSHYSTSTPSRGPSYPTYEAPAPRTLPSVSPPPPVLRTPSPIQRSPSPMEVEEDAEPDYTSPYDAEVRSRYLPRAPPYSVPRYGERHSPRATPPAVLKLAARTRPPDSAKSAAPASPTYSNGYW</sequence>
<accession>A0A550C9M1</accession>
<comment type="caution">
    <text evidence="2">The sequence shown here is derived from an EMBL/GenBank/DDBJ whole genome shotgun (WGS) entry which is preliminary data.</text>
</comment>
<feature type="non-terminal residue" evidence="2">
    <location>
        <position position="141"/>
    </location>
</feature>
<organism evidence="2 3">
    <name type="scientific">Schizophyllum amplum</name>
    <dbReference type="NCBI Taxonomy" id="97359"/>
    <lineage>
        <taxon>Eukaryota</taxon>
        <taxon>Fungi</taxon>
        <taxon>Dikarya</taxon>
        <taxon>Basidiomycota</taxon>
        <taxon>Agaricomycotina</taxon>
        <taxon>Agaricomycetes</taxon>
        <taxon>Agaricomycetidae</taxon>
        <taxon>Agaricales</taxon>
        <taxon>Schizophyllaceae</taxon>
        <taxon>Schizophyllum</taxon>
    </lineage>
</organism>
<dbReference type="Proteomes" id="UP000320762">
    <property type="component" value="Unassembled WGS sequence"/>
</dbReference>
<feature type="compositionally biased region" description="Low complexity" evidence="1">
    <location>
        <begin position="14"/>
        <end position="27"/>
    </location>
</feature>
<dbReference type="EMBL" id="VDMD01000016">
    <property type="protein sequence ID" value="TRM61483.1"/>
    <property type="molecule type" value="Genomic_DNA"/>
</dbReference>
<keyword evidence="3" id="KW-1185">Reference proteome</keyword>
<proteinExistence type="predicted"/>
<feature type="region of interest" description="Disordered" evidence="1">
    <location>
        <begin position="1"/>
        <end position="141"/>
    </location>
</feature>
<evidence type="ECO:0000256" key="1">
    <source>
        <dbReference type="SAM" id="MobiDB-lite"/>
    </source>
</evidence>
<evidence type="ECO:0000313" key="2">
    <source>
        <dbReference type="EMBL" id="TRM61483.1"/>
    </source>
</evidence>
<evidence type="ECO:0000313" key="3">
    <source>
        <dbReference type="Proteomes" id="UP000320762"/>
    </source>
</evidence>
<reference evidence="2 3" key="1">
    <citation type="journal article" date="2019" name="New Phytol.">
        <title>Comparative genomics reveals unique wood-decay strategies and fruiting body development in the Schizophyllaceae.</title>
        <authorList>
            <person name="Almasi E."/>
            <person name="Sahu N."/>
            <person name="Krizsan K."/>
            <person name="Balint B."/>
            <person name="Kovacs G.M."/>
            <person name="Kiss B."/>
            <person name="Cseklye J."/>
            <person name="Drula E."/>
            <person name="Henrissat B."/>
            <person name="Nagy I."/>
            <person name="Chovatia M."/>
            <person name="Adam C."/>
            <person name="LaButti K."/>
            <person name="Lipzen A."/>
            <person name="Riley R."/>
            <person name="Grigoriev I.V."/>
            <person name="Nagy L.G."/>
        </authorList>
    </citation>
    <scope>NUCLEOTIDE SEQUENCE [LARGE SCALE GENOMIC DNA]</scope>
    <source>
        <strain evidence="2 3">NL-1724</strain>
    </source>
</reference>
<gene>
    <name evidence="2" type="ORF">BD626DRAFT_501178</name>
</gene>
<feature type="compositionally biased region" description="Low complexity" evidence="1">
    <location>
        <begin position="123"/>
        <end position="141"/>
    </location>
</feature>
<protein>
    <submittedName>
        <fullName evidence="2">Uncharacterized protein</fullName>
    </submittedName>
</protein>
<name>A0A550C9M1_9AGAR</name>
<dbReference type="OrthoDB" id="10450578at2759"/>
<dbReference type="AlphaFoldDB" id="A0A550C9M1"/>